<reference evidence="4 5" key="1">
    <citation type="submission" date="2024-06" db="EMBL/GenBank/DDBJ databases">
        <title>Genomic Encyclopedia of Type Strains, Phase IV (KMG-IV): sequencing the most valuable type-strain genomes for metagenomic binning, comparative biology and taxonomic classification.</title>
        <authorList>
            <person name="Goeker M."/>
        </authorList>
    </citation>
    <scope>NUCLEOTIDE SEQUENCE [LARGE SCALE GENOMIC DNA]</scope>
    <source>
        <strain evidence="4 5">DSM 21331</strain>
    </source>
</reference>
<keyword evidence="3" id="KW-0963">Cytoplasm</keyword>
<organism evidence="4 5">
    <name type="scientific">Methylobacterium goesingense</name>
    <dbReference type="NCBI Taxonomy" id="243690"/>
    <lineage>
        <taxon>Bacteria</taxon>
        <taxon>Pseudomonadati</taxon>
        <taxon>Pseudomonadota</taxon>
        <taxon>Alphaproteobacteria</taxon>
        <taxon>Hyphomicrobiales</taxon>
        <taxon>Methylobacteriaceae</taxon>
        <taxon>Methylobacterium</taxon>
    </lineage>
</organism>
<protein>
    <recommendedName>
        <fullName evidence="3">Urease accessory protein UreD</fullName>
    </recommendedName>
</protein>
<comment type="subcellular location">
    <subcellularLocation>
        <location evidence="3">Cytoplasm</location>
    </subcellularLocation>
</comment>
<sequence length="284" mass="30421">MLDPDRSLPLVAAPERQRSRGRIHLSVDCADGHDTRIRDIAEAGPARMRLPRRMRGPCEAVLLNTAGGIACGDTFDVTVEVGAGADLVLTTTAAEKIYRSDGPVSRLTTCATLAAGGRLAFLPQETILFDQAALERRFSADLAPDARLLAFEAVTFGRTARQEPITRGHLTDIWRIRRGGRLVYADSVRLDGDLSAQLARAAIGGGARAMATLLDVSPEAEGRLEQARAILDDVAMAGVTAAASAWNGHLVVRCLGADPDALRTLAQRLLAAYRGQPLPRVWQV</sequence>
<dbReference type="EMBL" id="JBEPMM010000022">
    <property type="protein sequence ID" value="MET3695087.1"/>
    <property type="molecule type" value="Genomic_DNA"/>
</dbReference>
<comment type="caution">
    <text evidence="4">The sequence shown here is derived from an EMBL/GenBank/DDBJ whole genome shotgun (WGS) entry which is preliminary data.</text>
</comment>
<evidence type="ECO:0000256" key="3">
    <source>
        <dbReference type="HAMAP-Rule" id="MF_01384"/>
    </source>
</evidence>
<accession>A0ABV2LB70</accession>
<dbReference type="HAMAP" id="MF_01384">
    <property type="entry name" value="UreD"/>
    <property type="match status" value="1"/>
</dbReference>
<evidence type="ECO:0000256" key="1">
    <source>
        <dbReference type="ARBA" id="ARBA00007177"/>
    </source>
</evidence>
<evidence type="ECO:0000313" key="5">
    <source>
        <dbReference type="Proteomes" id="UP001549145"/>
    </source>
</evidence>
<dbReference type="RefSeq" id="WP_238280851.1">
    <property type="nucleotide sequence ID" value="NZ_BPQL01000102.1"/>
</dbReference>
<proteinExistence type="inferred from homology"/>
<dbReference type="PANTHER" id="PTHR33643:SF1">
    <property type="entry name" value="UREASE ACCESSORY PROTEIN D"/>
    <property type="match status" value="1"/>
</dbReference>
<comment type="similarity">
    <text evidence="1 3">Belongs to the UreD family.</text>
</comment>
<comment type="subunit">
    <text evidence="3">UreD, UreF and UreG form a complex that acts as a GTP-hydrolysis-dependent molecular chaperone, activating the urease apoprotein by helping to assemble the nickel containing metallocenter of UreC. The UreE protein probably delivers the nickel.</text>
</comment>
<dbReference type="Proteomes" id="UP001549145">
    <property type="component" value="Unassembled WGS sequence"/>
</dbReference>
<gene>
    <name evidence="3" type="primary">ureD</name>
    <name evidence="4" type="ORF">ABID43_004652</name>
</gene>
<dbReference type="Pfam" id="PF01774">
    <property type="entry name" value="UreD"/>
    <property type="match status" value="1"/>
</dbReference>
<keyword evidence="2 3" id="KW-0143">Chaperone</keyword>
<dbReference type="PANTHER" id="PTHR33643">
    <property type="entry name" value="UREASE ACCESSORY PROTEIN D"/>
    <property type="match status" value="1"/>
</dbReference>
<evidence type="ECO:0000313" key="4">
    <source>
        <dbReference type="EMBL" id="MET3695087.1"/>
    </source>
</evidence>
<name>A0ABV2LB70_9HYPH</name>
<keyword evidence="5" id="KW-1185">Reference proteome</keyword>
<keyword evidence="3" id="KW-0996">Nickel insertion</keyword>
<evidence type="ECO:0000256" key="2">
    <source>
        <dbReference type="ARBA" id="ARBA00023186"/>
    </source>
</evidence>
<comment type="function">
    <text evidence="3">Required for maturation of urease via the functional incorporation of the urease nickel metallocenter.</text>
</comment>
<dbReference type="InterPro" id="IPR002669">
    <property type="entry name" value="UreD"/>
</dbReference>